<proteinExistence type="predicted"/>
<dbReference type="Proteomes" id="UP000218689">
    <property type="component" value="Unassembled WGS sequence"/>
</dbReference>
<feature type="domain" description="WxL" evidence="3">
    <location>
        <begin position="34"/>
        <end position="266"/>
    </location>
</feature>
<dbReference type="InterPro" id="IPR027994">
    <property type="entry name" value="WxL_dom"/>
</dbReference>
<evidence type="ECO:0000313" key="5">
    <source>
        <dbReference type="Proteomes" id="UP000218689"/>
    </source>
</evidence>
<comment type="caution">
    <text evidence="4">The sequence shown here is derived from an EMBL/GenBank/DDBJ whole genome shotgun (WGS) entry which is preliminary data.</text>
</comment>
<evidence type="ECO:0000256" key="2">
    <source>
        <dbReference type="SAM" id="SignalP"/>
    </source>
</evidence>
<feature type="region of interest" description="Disordered" evidence="1">
    <location>
        <begin position="44"/>
        <end position="73"/>
    </location>
</feature>
<dbReference type="EMBL" id="BEDT01000004">
    <property type="protein sequence ID" value="GAX48029.1"/>
    <property type="molecule type" value="Genomic_DNA"/>
</dbReference>
<feature type="signal peptide" evidence="2">
    <location>
        <begin position="1"/>
        <end position="23"/>
    </location>
</feature>
<keyword evidence="2" id="KW-0732">Signal</keyword>
<sequence length="283" mass="28687">MNKPILKASTLLATLLISGAALSAIVSATTIGGDYTSSANLTLEAGEGPTTPLDPENPDDPITPEIPGTGGEGGNLTVDYGSTLFFGKQSISSQAATYYAHPDLVRDSGSHVKAVPLYAQVTDQSGELAGWTLTLTQAAQLHLGSGSDTDPGYALNGATINFSGGTIVGGYGLEDGVPSTFVESGTLIPGHAVQLVGAGNGEGAGTWLYHFGAIGDYDTSAVNTADTSDHTGKATKSPITLTIPAGVVQKAAAYSTELYWSLQAVPGGDWTGETDAKDVIPAP</sequence>
<organism evidence="4 5">
    <name type="scientific">Pseudolactococcus reticulitermitis</name>
    <dbReference type="NCBI Taxonomy" id="2025039"/>
    <lineage>
        <taxon>Bacteria</taxon>
        <taxon>Bacillati</taxon>
        <taxon>Bacillota</taxon>
        <taxon>Bacilli</taxon>
        <taxon>Lactobacillales</taxon>
        <taxon>Streptococcaceae</taxon>
        <taxon>Pseudolactococcus</taxon>
    </lineage>
</organism>
<dbReference type="RefSeq" id="WP_094785072.1">
    <property type="nucleotide sequence ID" value="NZ_BEDT01000004.1"/>
</dbReference>
<dbReference type="OrthoDB" id="2339326at2"/>
<dbReference type="AlphaFoldDB" id="A0A224X1D7"/>
<accession>A0A224X1D7</accession>
<gene>
    <name evidence="4" type="ORF">RsY01_1643</name>
</gene>
<reference evidence="5" key="1">
    <citation type="submission" date="2017-08" db="EMBL/GenBank/DDBJ databases">
        <title>Draft genome sequence of Lactococcus sp. strain Rs-Y01, isolated from the gut of the lower termite Reticulitermes speratus.</title>
        <authorList>
            <person name="Ohkuma M."/>
            <person name="Yuki M."/>
        </authorList>
    </citation>
    <scope>NUCLEOTIDE SEQUENCE [LARGE SCALE GENOMIC DNA]</scope>
    <source>
        <strain evidence="5">Rs-Y01</strain>
    </source>
</reference>
<feature type="chain" id="PRO_5038639340" description="WxL domain-containing protein" evidence="2">
    <location>
        <begin position="24"/>
        <end position="283"/>
    </location>
</feature>
<evidence type="ECO:0000256" key="1">
    <source>
        <dbReference type="SAM" id="MobiDB-lite"/>
    </source>
</evidence>
<evidence type="ECO:0000259" key="3">
    <source>
        <dbReference type="Pfam" id="PF13731"/>
    </source>
</evidence>
<dbReference type="Pfam" id="PF13731">
    <property type="entry name" value="WxL"/>
    <property type="match status" value="1"/>
</dbReference>
<keyword evidence="5" id="KW-1185">Reference proteome</keyword>
<evidence type="ECO:0000313" key="4">
    <source>
        <dbReference type="EMBL" id="GAX48029.1"/>
    </source>
</evidence>
<protein>
    <recommendedName>
        <fullName evidence="3">WxL domain-containing protein</fullName>
    </recommendedName>
</protein>
<name>A0A224X1D7_9LACT</name>